<dbReference type="GO" id="GO:0004523">
    <property type="term" value="F:RNA-DNA hybrid ribonuclease activity"/>
    <property type="evidence" value="ECO:0007669"/>
    <property type="project" value="InterPro"/>
</dbReference>
<reference evidence="3" key="1">
    <citation type="journal article" date="2016" name="Nat. Genet.">
        <title>The genome sequences of Arachis duranensis and Arachis ipaensis, the diploid ancestors of cultivated peanut.</title>
        <authorList>
            <person name="Bertioli D.J."/>
            <person name="Cannon S.B."/>
            <person name="Froenicke L."/>
            <person name="Huang G."/>
            <person name="Farmer A.D."/>
            <person name="Cannon E.K."/>
            <person name="Liu X."/>
            <person name="Gao D."/>
            <person name="Clevenger J."/>
            <person name="Dash S."/>
            <person name="Ren L."/>
            <person name="Moretzsohn M.C."/>
            <person name="Shirasawa K."/>
            <person name="Huang W."/>
            <person name="Vidigal B."/>
            <person name="Abernathy B."/>
            <person name="Chu Y."/>
            <person name="Niederhuth C.E."/>
            <person name="Umale P."/>
            <person name="Araujo A.C."/>
            <person name="Kozik A."/>
            <person name="Kim K.D."/>
            <person name="Burow M.D."/>
            <person name="Varshney R.K."/>
            <person name="Wang X."/>
            <person name="Zhang X."/>
            <person name="Barkley N."/>
            <person name="Guimaraes P.M."/>
            <person name="Isobe S."/>
            <person name="Guo B."/>
            <person name="Liao B."/>
            <person name="Stalker H.T."/>
            <person name="Schmitz R.J."/>
            <person name="Scheffler B.E."/>
            <person name="Leal-Bertioli S.C."/>
            <person name="Xun X."/>
            <person name="Jackson S.A."/>
            <person name="Michelmore R."/>
            <person name="Ozias-Akins P."/>
        </authorList>
    </citation>
    <scope>NUCLEOTIDE SEQUENCE [LARGE SCALE GENOMIC DNA]</scope>
    <source>
        <strain evidence="3">cv. V14167</strain>
    </source>
</reference>
<feature type="domain" description="RNase H type-1" evidence="1">
    <location>
        <begin position="252"/>
        <end position="374"/>
    </location>
</feature>
<dbReference type="SUPFAM" id="SSF53098">
    <property type="entry name" value="Ribonuclease H-like"/>
    <property type="match status" value="1"/>
</dbReference>
<proteinExistence type="predicted"/>
<gene>
    <name evidence="4" type="primary">LOC127745760</name>
</gene>
<dbReference type="PANTHER" id="PTHR47723:SF19">
    <property type="entry name" value="POLYNUCLEOTIDYL TRANSFERASE, RIBONUCLEASE H-LIKE SUPERFAMILY PROTEIN"/>
    <property type="match status" value="1"/>
</dbReference>
<dbReference type="GO" id="GO:0003676">
    <property type="term" value="F:nucleic acid binding"/>
    <property type="evidence" value="ECO:0007669"/>
    <property type="project" value="InterPro"/>
</dbReference>
<dbReference type="AlphaFoldDB" id="A0A9C6TUU5"/>
<dbReference type="KEGG" id="adu:127745760"/>
<dbReference type="InterPro" id="IPR053151">
    <property type="entry name" value="RNase_H-like"/>
</dbReference>
<dbReference type="InterPro" id="IPR002156">
    <property type="entry name" value="RNaseH_domain"/>
</dbReference>
<evidence type="ECO:0000313" key="4">
    <source>
        <dbReference type="RefSeq" id="XP_052115438.1"/>
    </source>
</evidence>
<dbReference type="Pfam" id="PF13966">
    <property type="entry name" value="zf-RVT"/>
    <property type="match status" value="1"/>
</dbReference>
<dbReference type="Pfam" id="PF13456">
    <property type="entry name" value="RVT_3"/>
    <property type="match status" value="1"/>
</dbReference>
<sequence length="403" mass="46036">MALSLETLLVFGRVSQRLLVLLRMPSLGVLGHLINLFGLTIGRLNAYNPDLNAGESSGWSWGVASSRLYSARSGYSWLAKRKFDWNEHDNWLWVWRLHIPEKYKFLIWLSLHNVIPTAEFRLGRGLALSSTCHRCQNGSESILHCLRECPSAKEVWTLLGLYSDNSNLHDWLYRGARSGDAFLFFSTIWWIWRSRNHDLFNIDDSWSASKVVSLIRSSVREFHTIFAMHQSLSPPSLCLHWVPPPVHSVKLNCDASWFAPSGYAGFGCIIRNPDGCWLKGCTGKVEVCSVLFAELYAIWRGLLLAWESGFREVICETDCLEALFLVNQRMLSKDIPEWDLAKHIQEVMNWNWRVSILLIQRTANSVADCMAKAAASVADIHSNWSQPWSELQHLIDLDMTLAN</sequence>
<dbReference type="Gene3D" id="3.30.420.10">
    <property type="entry name" value="Ribonuclease H-like superfamily/Ribonuclease H"/>
    <property type="match status" value="1"/>
</dbReference>
<dbReference type="RefSeq" id="XP_052115438.1">
    <property type="nucleotide sequence ID" value="XM_052259478.1"/>
</dbReference>
<evidence type="ECO:0000259" key="1">
    <source>
        <dbReference type="Pfam" id="PF13456"/>
    </source>
</evidence>
<accession>A0A9C6TUU5</accession>
<dbReference type="CDD" id="cd06222">
    <property type="entry name" value="RNase_H_like"/>
    <property type="match status" value="1"/>
</dbReference>
<name>A0A9C6TUU5_ARADU</name>
<dbReference type="InterPro" id="IPR026960">
    <property type="entry name" value="RVT-Znf"/>
</dbReference>
<keyword evidence="3" id="KW-1185">Reference proteome</keyword>
<dbReference type="Proteomes" id="UP000515211">
    <property type="component" value="Chromosome 3"/>
</dbReference>
<dbReference type="InterPro" id="IPR036397">
    <property type="entry name" value="RNaseH_sf"/>
</dbReference>
<protein>
    <submittedName>
        <fullName evidence="4">Uncharacterized protein LOC127745760</fullName>
    </submittedName>
</protein>
<organism evidence="3 4">
    <name type="scientific">Arachis duranensis</name>
    <name type="common">Wild peanut</name>
    <dbReference type="NCBI Taxonomy" id="130453"/>
    <lineage>
        <taxon>Eukaryota</taxon>
        <taxon>Viridiplantae</taxon>
        <taxon>Streptophyta</taxon>
        <taxon>Embryophyta</taxon>
        <taxon>Tracheophyta</taxon>
        <taxon>Spermatophyta</taxon>
        <taxon>Magnoliopsida</taxon>
        <taxon>eudicotyledons</taxon>
        <taxon>Gunneridae</taxon>
        <taxon>Pentapetalae</taxon>
        <taxon>rosids</taxon>
        <taxon>fabids</taxon>
        <taxon>Fabales</taxon>
        <taxon>Fabaceae</taxon>
        <taxon>Papilionoideae</taxon>
        <taxon>50 kb inversion clade</taxon>
        <taxon>dalbergioids sensu lato</taxon>
        <taxon>Dalbergieae</taxon>
        <taxon>Pterocarpus clade</taxon>
        <taxon>Arachis</taxon>
    </lineage>
</organism>
<feature type="domain" description="Reverse transcriptase zinc-binding" evidence="2">
    <location>
        <begin position="69"/>
        <end position="156"/>
    </location>
</feature>
<evidence type="ECO:0000313" key="3">
    <source>
        <dbReference type="Proteomes" id="UP000515211"/>
    </source>
</evidence>
<evidence type="ECO:0000259" key="2">
    <source>
        <dbReference type="Pfam" id="PF13966"/>
    </source>
</evidence>
<dbReference type="PANTHER" id="PTHR47723">
    <property type="entry name" value="OS05G0353850 PROTEIN"/>
    <property type="match status" value="1"/>
</dbReference>
<reference evidence="4" key="2">
    <citation type="submission" date="2025-08" db="UniProtKB">
        <authorList>
            <consortium name="RefSeq"/>
        </authorList>
    </citation>
    <scope>IDENTIFICATION</scope>
    <source>
        <tissue evidence="4">Whole plant</tissue>
    </source>
</reference>
<dbReference type="InterPro" id="IPR044730">
    <property type="entry name" value="RNase_H-like_dom_plant"/>
</dbReference>
<dbReference type="GeneID" id="127745760"/>
<dbReference type="InterPro" id="IPR012337">
    <property type="entry name" value="RNaseH-like_sf"/>
</dbReference>